<organism evidence="8 9">
    <name type="scientific">Phytophthora megakarya</name>
    <dbReference type="NCBI Taxonomy" id="4795"/>
    <lineage>
        <taxon>Eukaryota</taxon>
        <taxon>Sar</taxon>
        <taxon>Stramenopiles</taxon>
        <taxon>Oomycota</taxon>
        <taxon>Peronosporomycetes</taxon>
        <taxon>Peronosporales</taxon>
        <taxon>Peronosporaceae</taxon>
        <taxon>Phytophthora</taxon>
    </lineage>
</organism>
<dbReference type="AlphaFoldDB" id="A0A225VML7"/>
<comment type="similarity">
    <text evidence="2 7">Belongs to the battenin family.</text>
</comment>
<proteinExistence type="inferred from homology"/>
<evidence type="ECO:0000256" key="2">
    <source>
        <dbReference type="ARBA" id="ARBA00007467"/>
    </source>
</evidence>
<keyword evidence="9" id="KW-1185">Reference proteome</keyword>
<gene>
    <name evidence="8" type="ORF">PHMEG_00020963</name>
</gene>
<feature type="transmembrane region" description="Helical" evidence="7">
    <location>
        <begin position="12"/>
        <end position="31"/>
    </location>
</feature>
<dbReference type="SUPFAM" id="SSF103473">
    <property type="entry name" value="MFS general substrate transporter"/>
    <property type="match status" value="1"/>
</dbReference>
<dbReference type="GO" id="GO:0016020">
    <property type="term" value="C:membrane"/>
    <property type="evidence" value="ECO:0007669"/>
    <property type="project" value="InterPro"/>
</dbReference>
<dbReference type="InterPro" id="IPR036259">
    <property type="entry name" value="MFS_trans_sf"/>
</dbReference>
<sequence>MEQDARNDMRNLVAFWVLGFINNIGYVIMIAGAQEIAEGGVGLVYFFDIFPALFVKLSGPYWFQLVSYRQRTIMGAIWMLLSFLVVAKGKHSLWLELLGVAFSGLQSGMMEASYLAMASFYSSPIIHKMLMQ</sequence>
<dbReference type="PANTHER" id="PTHR10981:SF0">
    <property type="entry name" value="BATTENIN"/>
    <property type="match status" value="1"/>
</dbReference>
<keyword evidence="6 7" id="KW-0472">Membrane</keyword>
<protein>
    <submittedName>
        <fullName evidence="8">Cln3 like protein</fullName>
    </submittedName>
</protein>
<evidence type="ECO:0000256" key="5">
    <source>
        <dbReference type="ARBA" id="ARBA00022989"/>
    </source>
</evidence>
<comment type="caution">
    <text evidence="7">Lacks conserved residue(s) required for the propagation of feature annotation.</text>
</comment>
<dbReference type="OrthoDB" id="5965864at2759"/>
<comment type="subcellular location">
    <subcellularLocation>
        <location evidence="1">Endomembrane system</location>
        <topology evidence="1">Multi-pass membrane protein</topology>
    </subcellularLocation>
</comment>
<evidence type="ECO:0000256" key="4">
    <source>
        <dbReference type="ARBA" id="ARBA00022692"/>
    </source>
</evidence>
<dbReference type="EMBL" id="NBNE01003836">
    <property type="protein sequence ID" value="OWZ06746.1"/>
    <property type="molecule type" value="Genomic_DNA"/>
</dbReference>
<dbReference type="PANTHER" id="PTHR10981">
    <property type="entry name" value="BATTENIN"/>
    <property type="match status" value="1"/>
</dbReference>
<comment type="caution">
    <text evidence="8">The sequence shown here is derived from an EMBL/GenBank/DDBJ whole genome shotgun (WGS) entry which is preliminary data.</text>
</comment>
<reference evidence="9" key="1">
    <citation type="submission" date="2017-03" db="EMBL/GenBank/DDBJ databases">
        <title>Phytopthora megakarya and P. palmivora, two closely related causual agents of cacao black pod achieved similar genome size and gene model numbers by different mechanisms.</title>
        <authorList>
            <person name="Ali S."/>
            <person name="Shao J."/>
            <person name="Larry D.J."/>
            <person name="Kronmiller B."/>
            <person name="Shen D."/>
            <person name="Strem M.D."/>
            <person name="Melnick R.L."/>
            <person name="Guiltinan M.J."/>
            <person name="Tyler B.M."/>
            <person name="Meinhardt L.W."/>
            <person name="Bailey B.A."/>
        </authorList>
    </citation>
    <scope>NUCLEOTIDE SEQUENCE [LARGE SCALE GENOMIC DNA]</scope>
    <source>
        <strain evidence="9">zdho120</strain>
    </source>
</reference>
<dbReference type="Proteomes" id="UP000198211">
    <property type="component" value="Unassembled WGS sequence"/>
</dbReference>
<keyword evidence="5 7" id="KW-1133">Transmembrane helix</keyword>
<dbReference type="GO" id="GO:0051453">
    <property type="term" value="P:regulation of intracellular pH"/>
    <property type="evidence" value="ECO:0007669"/>
    <property type="project" value="TreeGrafter"/>
</dbReference>
<dbReference type="Pfam" id="PF02487">
    <property type="entry name" value="CLN3"/>
    <property type="match status" value="1"/>
</dbReference>
<keyword evidence="3" id="KW-0813">Transport</keyword>
<accession>A0A225VML7</accession>
<keyword evidence="4 7" id="KW-0812">Transmembrane</keyword>
<evidence type="ECO:0000256" key="3">
    <source>
        <dbReference type="ARBA" id="ARBA00022448"/>
    </source>
</evidence>
<evidence type="ECO:0000256" key="1">
    <source>
        <dbReference type="ARBA" id="ARBA00004127"/>
    </source>
</evidence>
<dbReference type="STRING" id="4795.A0A225VML7"/>
<name>A0A225VML7_9STRA</name>
<dbReference type="GO" id="GO:0012505">
    <property type="term" value="C:endomembrane system"/>
    <property type="evidence" value="ECO:0007669"/>
    <property type="project" value="UniProtKB-SubCell"/>
</dbReference>
<evidence type="ECO:0000313" key="9">
    <source>
        <dbReference type="Proteomes" id="UP000198211"/>
    </source>
</evidence>
<evidence type="ECO:0000256" key="6">
    <source>
        <dbReference type="ARBA" id="ARBA00023136"/>
    </source>
</evidence>
<feature type="transmembrane region" description="Helical" evidence="7">
    <location>
        <begin position="75"/>
        <end position="94"/>
    </location>
</feature>
<dbReference type="InterPro" id="IPR003492">
    <property type="entry name" value="Battenin_disease_Cln3"/>
</dbReference>
<evidence type="ECO:0000256" key="7">
    <source>
        <dbReference type="RuleBase" id="RU361113"/>
    </source>
</evidence>
<dbReference type="PRINTS" id="PR01315">
    <property type="entry name" value="BATTENIN"/>
</dbReference>
<dbReference type="GO" id="GO:0005773">
    <property type="term" value="C:vacuole"/>
    <property type="evidence" value="ECO:0007669"/>
    <property type="project" value="TreeGrafter"/>
</dbReference>
<evidence type="ECO:0000313" key="8">
    <source>
        <dbReference type="EMBL" id="OWZ06746.1"/>
    </source>
</evidence>
<feature type="transmembrane region" description="Helical" evidence="7">
    <location>
        <begin position="43"/>
        <end position="63"/>
    </location>
</feature>